<evidence type="ECO:0000259" key="7">
    <source>
        <dbReference type="PROSITE" id="PS50043"/>
    </source>
</evidence>
<dbReference type="PRINTS" id="PR00038">
    <property type="entry name" value="HTHLUXR"/>
</dbReference>
<evidence type="ECO:0000313" key="9">
    <source>
        <dbReference type="EMBL" id="GAA0709235.1"/>
    </source>
</evidence>
<dbReference type="SMART" id="SM00421">
    <property type="entry name" value="HTH_LUXR"/>
    <property type="match status" value="1"/>
</dbReference>
<dbReference type="InterPro" id="IPR039420">
    <property type="entry name" value="WalR-like"/>
</dbReference>
<evidence type="ECO:0000256" key="1">
    <source>
        <dbReference type="ARBA" id="ARBA00022553"/>
    </source>
</evidence>
<dbReference type="InterPro" id="IPR058245">
    <property type="entry name" value="NreC/VraR/RcsB-like_REC"/>
</dbReference>
<dbReference type="PROSITE" id="PS50043">
    <property type="entry name" value="HTH_LUXR_2"/>
    <property type="match status" value="1"/>
</dbReference>
<gene>
    <name evidence="9" type="ORF">GCM10009105_09510</name>
</gene>
<dbReference type="Pfam" id="PF00072">
    <property type="entry name" value="Response_reg"/>
    <property type="match status" value="1"/>
</dbReference>
<keyword evidence="5" id="KW-0804">Transcription</keyword>
<sequence length="218" mass="23675">MISIVLVDDHELVRTGFRMILSQQPGIEIVGEAADGEQGLALIRRMKPDVALVDVHMPQLSGIELTDRVRKHKLATRIVILTVVNEAPFPRRLIEAGASGYLTKGCAADELVRAVRQVADGRRYLSPDVAELLALGALDGHPGSPFEALSARELDVAMMLAQGQDMQRIAKRLKLSAKTVATYKYRLFDKLGVGNPVALAHLAHLHGLLDDRAHALAG</sequence>
<comment type="caution">
    <text evidence="9">The sequence shown here is derived from an EMBL/GenBank/DDBJ whole genome shotgun (WGS) entry which is preliminary data.</text>
</comment>
<evidence type="ECO:0000256" key="4">
    <source>
        <dbReference type="ARBA" id="ARBA00023125"/>
    </source>
</evidence>
<dbReference type="SUPFAM" id="SSF52172">
    <property type="entry name" value="CheY-like"/>
    <property type="match status" value="1"/>
</dbReference>
<keyword evidence="4" id="KW-0238">DNA-binding</keyword>
<dbReference type="Pfam" id="PF00196">
    <property type="entry name" value="GerE"/>
    <property type="match status" value="1"/>
</dbReference>
<proteinExistence type="predicted"/>
<dbReference type="EMBL" id="BAAAEU010000004">
    <property type="protein sequence ID" value="GAA0709235.1"/>
    <property type="molecule type" value="Genomic_DNA"/>
</dbReference>
<dbReference type="InterPro" id="IPR016032">
    <property type="entry name" value="Sig_transdc_resp-reg_C-effctor"/>
</dbReference>
<dbReference type="CDD" id="cd17535">
    <property type="entry name" value="REC_NarL-like"/>
    <property type="match status" value="1"/>
</dbReference>
<feature type="modified residue" description="4-aspartylphosphate" evidence="6">
    <location>
        <position position="54"/>
    </location>
</feature>
<feature type="domain" description="HTH luxR-type" evidence="7">
    <location>
        <begin position="142"/>
        <end position="207"/>
    </location>
</feature>
<dbReference type="PANTHER" id="PTHR43214">
    <property type="entry name" value="TWO-COMPONENT RESPONSE REGULATOR"/>
    <property type="match status" value="1"/>
</dbReference>
<dbReference type="InterPro" id="IPR001789">
    <property type="entry name" value="Sig_transdc_resp-reg_receiver"/>
</dbReference>
<dbReference type="InterPro" id="IPR000792">
    <property type="entry name" value="Tscrpt_reg_LuxR_C"/>
</dbReference>
<dbReference type="SUPFAM" id="SSF46894">
    <property type="entry name" value="C-terminal effector domain of the bipartite response regulators"/>
    <property type="match status" value="1"/>
</dbReference>
<keyword evidence="1 6" id="KW-0597">Phosphoprotein</keyword>
<protein>
    <submittedName>
        <fullName evidence="9">Response regulator</fullName>
    </submittedName>
</protein>
<keyword evidence="3" id="KW-0805">Transcription regulation</keyword>
<name>A0ABN1IDP5_9GAMM</name>
<dbReference type="CDD" id="cd06170">
    <property type="entry name" value="LuxR_C_like"/>
    <property type="match status" value="1"/>
</dbReference>
<evidence type="ECO:0000256" key="6">
    <source>
        <dbReference type="PROSITE-ProRule" id="PRU00169"/>
    </source>
</evidence>
<keyword evidence="2" id="KW-0902">Two-component regulatory system</keyword>
<evidence type="ECO:0000256" key="2">
    <source>
        <dbReference type="ARBA" id="ARBA00023012"/>
    </source>
</evidence>
<evidence type="ECO:0000256" key="5">
    <source>
        <dbReference type="ARBA" id="ARBA00023163"/>
    </source>
</evidence>
<dbReference type="PANTHER" id="PTHR43214:SF3">
    <property type="entry name" value="RESPONSE REGULATOR UVRY"/>
    <property type="match status" value="1"/>
</dbReference>
<evidence type="ECO:0000256" key="3">
    <source>
        <dbReference type="ARBA" id="ARBA00023015"/>
    </source>
</evidence>
<dbReference type="PROSITE" id="PS50110">
    <property type="entry name" value="RESPONSE_REGULATORY"/>
    <property type="match status" value="1"/>
</dbReference>
<dbReference type="InterPro" id="IPR011006">
    <property type="entry name" value="CheY-like_superfamily"/>
</dbReference>
<dbReference type="Gene3D" id="3.40.50.2300">
    <property type="match status" value="1"/>
</dbReference>
<feature type="domain" description="Response regulatory" evidence="8">
    <location>
        <begin position="3"/>
        <end position="119"/>
    </location>
</feature>
<keyword evidence="10" id="KW-1185">Reference proteome</keyword>
<organism evidence="9 10">
    <name type="scientific">Dokdonella soli</name>
    <dbReference type="NCBI Taxonomy" id="529810"/>
    <lineage>
        <taxon>Bacteria</taxon>
        <taxon>Pseudomonadati</taxon>
        <taxon>Pseudomonadota</taxon>
        <taxon>Gammaproteobacteria</taxon>
        <taxon>Lysobacterales</taxon>
        <taxon>Rhodanobacteraceae</taxon>
        <taxon>Dokdonella</taxon>
    </lineage>
</organism>
<dbReference type="SMART" id="SM00448">
    <property type="entry name" value="REC"/>
    <property type="match status" value="1"/>
</dbReference>
<evidence type="ECO:0000259" key="8">
    <source>
        <dbReference type="PROSITE" id="PS50110"/>
    </source>
</evidence>
<dbReference type="RefSeq" id="WP_343787698.1">
    <property type="nucleotide sequence ID" value="NZ_BAAAEU010000004.1"/>
</dbReference>
<accession>A0ABN1IDP5</accession>
<evidence type="ECO:0000313" key="10">
    <source>
        <dbReference type="Proteomes" id="UP001501523"/>
    </source>
</evidence>
<reference evidence="9 10" key="1">
    <citation type="journal article" date="2019" name="Int. J. Syst. Evol. Microbiol.">
        <title>The Global Catalogue of Microorganisms (GCM) 10K type strain sequencing project: providing services to taxonomists for standard genome sequencing and annotation.</title>
        <authorList>
            <consortium name="The Broad Institute Genomics Platform"/>
            <consortium name="The Broad Institute Genome Sequencing Center for Infectious Disease"/>
            <person name="Wu L."/>
            <person name="Ma J."/>
        </authorList>
    </citation>
    <scope>NUCLEOTIDE SEQUENCE [LARGE SCALE GENOMIC DNA]</scope>
    <source>
        <strain evidence="9 10">JCM 15421</strain>
    </source>
</reference>
<dbReference type="Proteomes" id="UP001501523">
    <property type="component" value="Unassembled WGS sequence"/>
</dbReference>